<comment type="caution">
    <text evidence="5">The sequence shown here is derived from an EMBL/GenBank/DDBJ whole genome shotgun (WGS) entry which is preliminary data.</text>
</comment>
<dbReference type="PANTHER" id="PTHR22850">
    <property type="entry name" value="WD40 REPEAT FAMILY"/>
    <property type="match status" value="1"/>
</dbReference>
<name>A0A6G1E4S3_9ORYZ</name>
<keyword evidence="6" id="KW-1185">Reference proteome</keyword>
<evidence type="ECO:0000313" key="6">
    <source>
        <dbReference type="Proteomes" id="UP000479710"/>
    </source>
</evidence>
<dbReference type="InterPro" id="IPR015943">
    <property type="entry name" value="WD40/YVTN_repeat-like_dom_sf"/>
</dbReference>
<dbReference type="AlphaFoldDB" id="A0A6G1E4S3"/>
<feature type="domain" description="Histone-binding protein RBBP4-like N-terminal" evidence="4">
    <location>
        <begin position="13"/>
        <end position="54"/>
    </location>
</feature>
<evidence type="ECO:0000259" key="4">
    <source>
        <dbReference type="Pfam" id="PF12265"/>
    </source>
</evidence>
<evidence type="ECO:0000256" key="3">
    <source>
        <dbReference type="ARBA" id="ARBA00022737"/>
    </source>
</evidence>
<keyword evidence="2" id="KW-0853">WD repeat</keyword>
<reference evidence="5 6" key="1">
    <citation type="submission" date="2019-11" db="EMBL/GenBank/DDBJ databases">
        <title>Whole genome sequence of Oryza granulata.</title>
        <authorList>
            <person name="Li W."/>
        </authorList>
    </citation>
    <scope>NUCLEOTIDE SEQUENCE [LARGE SCALE GENOMIC DNA]</scope>
    <source>
        <strain evidence="6">cv. Menghai</strain>
        <tissue evidence="5">Leaf</tissue>
    </source>
</reference>
<dbReference type="Pfam" id="PF12265">
    <property type="entry name" value="CAF1C_H4-bd"/>
    <property type="match status" value="1"/>
</dbReference>
<dbReference type="InterPro" id="IPR022052">
    <property type="entry name" value="Histone-bd_RBBP4-like_N"/>
</dbReference>
<accession>A0A6G1E4S3</accession>
<organism evidence="5 6">
    <name type="scientific">Oryza meyeriana var. granulata</name>
    <dbReference type="NCBI Taxonomy" id="110450"/>
    <lineage>
        <taxon>Eukaryota</taxon>
        <taxon>Viridiplantae</taxon>
        <taxon>Streptophyta</taxon>
        <taxon>Embryophyta</taxon>
        <taxon>Tracheophyta</taxon>
        <taxon>Spermatophyta</taxon>
        <taxon>Magnoliopsida</taxon>
        <taxon>Liliopsida</taxon>
        <taxon>Poales</taxon>
        <taxon>Poaceae</taxon>
        <taxon>BOP clade</taxon>
        <taxon>Oryzoideae</taxon>
        <taxon>Oryzeae</taxon>
        <taxon>Oryzinae</taxon>
        <taxon>Oryza</taxon>
        <taxon>Oryza meyeriana</taxon>
    </lineage>
</organism>
<sequence length="98" mass="10960">MPKAPAVEEEFRVEWLPDRAEPAGKDHSVQEMVLGTHTSDNEPNYLMLVQVQLLLDDAEADARHYDNDHAEIGGFGVTSGKDLVESNWVESSRVLKVQ</sequence>
<comment type="similarity">
    <text evidence="1">Belongs to the WD repeat RBAP46/RBAP48/MSI1 family.</text>
</comment>
<proteinExistence type="inferred from homology"/>
<dbReference type="Proteomes" id="UP000479710">
    <property type="component" value="Unassembled WGS sequence"/>
</dbReference>
<protein>
    <recommendedName>
        <fullName evidence="4">Histone-binding protein RBBP4-like N-terminal domain-containing protein</fullName>
    </recommendedName>
</protein>
<evidence type="ECO:0000256" key="1">
    <source>
        <dbReference type="ARBA" id="ARBA00009341"/>
    </source>
</evidence>
<dbReference type="OrthoDB" id="427795at2759"/>
<dbReference type="EMBL" id="SPHZ02000005">
    <property type="protein sequence ID" value="KAF0919770.1"/>
    <property type="molecule type" value="Genomic_DNA"/>
</dbReference>
<dbReference type="Gene3D" id="2.130.10.10">
    <property type="entry name" value="YVTN repeat-like/Quinoprotein amine dehydrogenase"/>
    <property type="match status" value="1"/>
</dbReference>
<gene>
    <name evidence="5" type="ORF">E2562_031467</name>
</gene>
<dbReference type="InterPro" id="IPR050459">
    <property type="entry name" value="WD_repeat_RBAP46/RBAP48/MSI1"/>
</dbReference>
<evidence type="ECO:0000313" key="5">
    <source>
        <dbReference type="EMBL" id="KAF0919770.1"/>
    </source>
</evidence>
<evidence type="ECO:0000256" key="2">
    <source>
        <dbReference type="ARBA" id="ARBA00022574"/>
    </source>
</evidence>
<keyword evidence="3" id="KW-0677">Repeat</keyword>